<protein>
    <submittedName>
        <fullName evidence="1">Uncharacterized protein</fullName>
    </submittedName>
</protein>
<name>A0A0L6VAA3_9BASI</name>
<gene>
    <name evidence="1" type="ORF">VP01_2099g2</name>
</gene>
<dbReference type="AlphaFoldDB" id="A0A0L6VAA3"/>
<dbReference type="VEuPathDB" id="FungiDB:VP01_2099g2"/>
<proteinExistence type="predicted"/>
<reference evidence="1 2" key="1">
    <citation type="submission" date="2015-08" db="EMBL/GenBank/DDBJ databases">
        <title>Next Generation Sequencing and Analysis of the Genome of Puccinia sorghi L Schw, the Causal Agent of Maize Common Rust.</title>
        <authorList>
            <person name="Rochi L."/>
            <person name="Burguener G."/>
            <person name="Darino M."/>
            <person name="Turjanski A."/>
            <person name="Kreff E."/>
            <person name="Dieguez M.J."/>
            <person name="Sacco F."/>
        </authorList>
    </citation>
    <scope>NUCLEOTIDE SEQUENCE [LARGE SCALE GENOMIC DNA]</scope>
    <source>
        <strain evidence="1 2">RO10H11247</strain>
    </source>
</reference>
<keyword evidence="2" id="KW-1185">Reference proteome</keyword>
<dbReference type="OrthoDB" id="413361at2759"/>
<accession>A0A0L6VAA3</accession>
<sequence length="166" mass="19058">MFFFYSFSKPQLVQLSKRLASSIYFSFNMTTEAIRESKILLFPENYALWLLPMKAKLHKNKPLQIVTGAVVCADPKKDKDNAQLYNKLNEDVATQVKANGFNSFKLWQLLKSKYAGNDLVKPKPVDMDLVWTFFVERKTVSVGNGVLSSNVYQVLFGFTAEKLLEW</sequence>
<evidence type="ECO:0000313" key="1">
    <source>
        <dbReference type="EMBL" id="KNZ57688.1"/>
    </source>
</evidence>
<evidence type="ECO:0000313" key="2">
    <source>
        <dbReference type="Proteomes" id="UP000037035"/>
    </source>
</evidence>
<comment type="caution">
    <text evidence="1">The sequence shown here is derived from an EMBL/GenBank/DDBJ whole genome shotgun (WGS) entry which is preliminary data.</text>
</comment>
<organism evidence="1 2">
    <name type="scientific">Puccinia sorghi</name>
    <dbReference type="NCBI Taxonomy" id="27349"/>
    <lineage>
        <taxon>Eukaryota</taxon>
        <taxon>Fungi</taxon>
        <taxon>Dikarya</taxon>
        <taxon>Basidiomycota</taxon>
        <taxon>Pucciniomycotina</taxon>
        <taxon>Pucciniomycetes</taxon>
        <taxon>Pucciniales</taxon>
        <taxon>Pucciniaceae</taxon>
        <taxon>Puccinia</taxon>
    </lineage>
</organism>
<dbReference type="EMBL" id="LAVV01006947">
    <property type="protein sequence ID" value="KNZ57688.1"/>
    <property type="molecule type" value="Genomic_DNA"/>
</dbReference>
<dbReference type="Proteomes" id="UP000037035">
    <property type="component" value="Unassembled WGS sequence"/>
</dbReference>